<dbReference type="PANTHER" id="PTHR48105">
    <property type="entry name" value="THIOREDOXIN REDUCTASE 1-RELATED-RELATED"/>
    <property type="match status" value="1"/>
</dbReference>
<protein>
    <submittedName>
        <fullName evidence="7">FAD-dependent oxidoreductase</fullName>
    </submittedName>
</protein>
<evidence type="ECO:0000259" key="6">
    <source>
        <dbReference type="Pfam" id="PF07992"/>
    </source>
</evidence>
<accession>A0A9D0YV46</accession>
<keyword evidence="4" id="KW-1015">Disulfide bond</keyword>
<comment type="caution">
    <text evidence="7">The sequence shown here is derived from an EMBL/GenBank/DDBJ whole genome shotgun (WGS) entry which is preliminary data.</text>
</comment>
<name>A0A9D0YV46_9FIRM</name>
<evidence type="ECO:0000256" key="2">
    <source>
        <dbReference type="ARBA" id="ARBA00022827"/>
    </source>
</evidence>
<keyword evidence="1" id="KW-0285">Flavoprotein</keyword>
<reference evidence="7" key="2">
    <citation type="journal article" date="2021" name="PeerJ">
        <title>Extensive microbial diversity within the chicken gut microbiome revealed by metagenomics and culture.</title>
        <authorList>
            <person name="Gilroy R."/>
            <person name="Ravi A."/>
            <person name="Getino M."/>
            <person name="Pursley I."/>
            <person name="Horton D.L."/>
            <person name="Alikhan N.F."/>
            <person name="Baker D."/>
            <person name="Gharbi K."/>
            <person name="Hall N."/>
            <person name="Watson M."/>
            <person name="Adriaenssens E.M."/>
            <person name="Foster-Nyarko E."/>
            <person name="Jarju S."/>
            <person name="Secka A."/>
            <person name="Antonio M."/>
            <person name="Oren A."/>
            <person name="Chaudhuri R.R."/>
            <person name="La Ragione R."/>
            <person name="Hildebrand F."/>
            <person name="Pallen M.J."/>
        </authorList>
    </citation>
    <scope>NUCLEOTIDE SEQUENCE</scope>
    <source>
        <strain evidence="7">ChiHile30-977</strain>
    </source>
</reference>
<evidence type="ECO:0000313" key="8">
    <source>
        <dbReference type="Proteomes" id="UP000886819"/>
    </source>
</evidence>
<dbReference type="InterPro" id="IPR023753">
    <property type="entry name" value="FAD/NAD-binding_dom"/>
</dbReference>
<keyword evidence="2" id="KW-0274">FAD</keyword>
<dbReference type="EMBL" id="DVFI01000040">
    <property type="protein sequence ID" value="HIQ62543.1"/>
    <property type="molecule type" value="Genomic_DNA"/>
</dbReference>
<proteinExistence type="predicted"/>
<evidence type="ECO:0000313" key="7">
    <source>
        <dbReference type="EMBL" id="HIQ62543.1"/>
    </source>
</evidence>
<dbReference type="InterPro" id="IPR008255">
    <property type="entry name" value="Pyr_nucl-diS_OxRdtase_2_AS"/>
</dbReference>
<dbReference type="InterPro" id="IPR050097">
    <property type="entry name" value="Ferredoxin-NADP_redctase_2"/>
</dbReference>
<evidence type="ECO:0000256" key="4">
    <source>
        <dbReference type="ARBA" id="ARBA00023157"/>
    </source>
</evidence>
<dbReference type="Gene3D" id="3.50.50.60">
    <property type="entry name" value="FAD/NAD(P)-binding domain"/>
    <property type="match status" value="2"/>
</dbReference>
<dbReference type="AlphaFoldDB" id="A0A9D0YV46"/>
<dbReference type="InterPro" id="IPR036188">
    <property type="entry name" value="FAD/NAD-bd_sf"/>
</dbReference>
<dbReference type="Proteomes" id="UP000886819">
    <property type="component" value="Unassembled WGS sequence"/>
</dbReference>
<evidence type="ECO:0000256" key="5">
    <source>
        <dbReference type="ARBA" id="ARBA00023284"/>
    </source>
</evidence>
<dbReference type="Pfam" id="PF07992">
    <property type="entry name" value="Pyr_redox_2"/>
    <property type="match status" value="1"/>
</dbReference>
<dbReference type="PRINTS" id="PR00469">
    <property type="entry name" value="PNDRDTASEII"/>
</dbReference>
<dbReference type="PROSITE" id="PS00573">
    <property type="entry name" value="PYRIDINE_REDOX_2"/>
    <property type="match status" value="1"/>
</dbReference>
<evidence type="ECO:0000256" key="3">
    <source>
        <dbReference type="ARBA" id="ARBA00023002"/>
    </source>
</evidence>
<organism evidence="7 8">
    <name type="scientific">Candidatus Avichristensenella intestinipullorum</name>
    <dbReference type="NCBI Taxonomy" id="2840693"/>
    <lineage>
        <taxon>Bacteria</taxon>
        <taxon>Bacillati</taxon>
        <taxon>Bacillota</taxon>
        <taxon>Clostridia</taxon>
        <taxon>Candidatus Avichristensenella</taxon>
    </lineage>
</organism>
<gene>
    <name evidence="7" type="ORF">IAA66_03020</name>
</gene>
<dbReference type="PRINTS" id="PR00368">
    <property type="entry name" value="FADPNR"/>
</dbReference>
<sequence length="292" mass="30315">MKDVLIVGAGPAGLTAGLYAARAGLDTLLVEKQMPGGQAAQTNIIENFPGFENGIGGPELAMAMEAQAQRAGVQVLYEGAEEIDCAGRRVRTQSGWHAAAALILALGAQPRRLGVPGEEALLGRGVGFCATCDGALYRGRPVAVIGGGNSAAEEALYLAGIGCEVTLVHRRDSLRAEQAVARRALENPRITPLWNSRVASFAGEEKLEALVLDDGRRIPVDAAFVAVGRTPDTALVRGQVDMDAQGFIVAGEDCRTSMPGVFVVGDARTKALRQVVTAAADGAMAASQCHKA</sequence>
<dbReference type="SUPFAM" id="SSF51905">
    <property type="entry name" value="FAD/NAD(P)-binding domain"/>
    <property type="match status" value="1"/>
</dbReference>
<keyword evidence="5" id="KW-0676">Redox-active center</keyword>
<feature type="domain" description="FAD/NAD(P)-binding" evidence="6">
    <location>
        <begin position="2"/>
        <end position="282"/>
    </location>
</feature>
<dbReference type="GO" id="GO:0016668">
    <property type="term" value="F:oxidoreductase activity, acting on a sulfur group of donors, NAD(P) as acceptor"/>
    <property type="evidence" value="ECO:0007669"/>
    <property type="project" value="UniProtKB-ARBA"/>
</dbReference>
<evidence type="ECO:0000256" key="1">
    <source>
        <dbReference type="ARBA" id="ARBA00022630"/>
    </source>
</evidence>
<reference evidence="7" key="1">
    <citation type="submission" date="2020-10" db="EMBL/GenBank/DDBJ databases">
        <authorList>
            <person name="Gilroy R."/>
        </authorList>
    </citation>
    <scope>NUCLEOTIDE SEQUENCE</scope>
    <source>
        <strain evidence="7">ChiHile30-977</strain>
    </source>
</reference>
<keyword evidence="3" id="KW-0560">Oxidoreductase</keyword>